<comment type="caution">
    <text evidence="6">The sequence shown here is derived from an EMBL/GenBank/DDBJ whole genome shotgun (WGS) entry which is preliminary data.</text>
</comment>
<sequence length="891" mass="91178">MVTTQATPGTIEPPPGRRKRLRTPGGLVTIGTVAALVAGMAATVLGLGAADQAVASFDAASWLWSKSKGELARANGVTGRVDTRFAVAGAAGHPMQVSQTDRFLIMRDLNTGLVSSLDLTSLQTVATAQTTAGVGVTVALDEEAAFIVDSVQGEVRQLDPQTLEPVGEPVRYPPGIAGGTFDGESRLWIAVPSEGTVSAITPAPIGDNEGDRADDAEAGGQGAGGPKLVRTHGVAAPSHDLALTALDNGVAVLDRTTNTLTMVRGEAQPLPVTLPLTGVGLLPERTNGTQIPVTVGDDRKVYVVSDTGVVTEFAVPGDGAPLRPAVAWAGRFYVPEEGTGVVHVLDESGARTSTFTVAGANGELELEVRENHLFINAPNSAAAQVVDDGHQVKTVDKYANDVLGGDPPKEAPPPPPPPAKPQVGKPGPPKQVTAAAGNAQIRLSWKPAASNGAPVTKYVVEGADKTWQVGADQRSLQVDGLTNGETYQFTVYAVNSEGEGPKAKSNPAVPTSEVPDAPEKVTAAAQPDGTVKITWPEANGQGLKIKSYAVNAIAAGATTLVGQADGTELVVAAGELEYGTQYAFTVTSTNERGGSSKASPPSETVVPFTVPEAPEGLDAATVAGEAGAITVTWTAPAENGRPITKYVVTAGDKTSEVAAGGTSAKLTGFGNGALVNVTVVAVNEAGEGKPASASARTVAKPKITITGATVTQTEVTVKATVDAGGGTVECVLATGNKSVKGGCASLTLGDLSPSTEYAFTMTATNKAGNGADSVTKTTSAVYGLAVCNNNTGANDPAQRTWCNDKDNGRQVWTEPKDKGTLVGRAGQNQRLSAICKTTGQSISQYVYNKGKVDPTNIWIKVNYGGTTGYISFAWFNLEGHGINSTGPLPNC</sequence>
<keyword evidence="4" id="KW-0472">Membrane</keyword>
<dbReference type="InterPro" id="IPR050713">
    <property type="entry name" value="RTP_Phos/Ushers"/>
</dbReference>
<dbReference type="GO" id="GO:0016798">
    <property type="term" value="F:hydrolase activity, acting on glycosyl bonds"/>
    <property type="evidence" value="ECO:0007669"/>
    <property type="project" value="UniProtKB-KW"/>
</dbReference>
<feature type="domain" description="Fibronectin type-III" evidence="5">
    <location>
        <begin position="517"/>
        <end position="612"/>
    </location>
</feature>
<keyword evidence="4" id="KW-1133">Transmembrane helix</keyword>
<dbReference type="SMART" id="SM00060">
    <property type="entry name" value="FN3"/>
    <property type="match status" value="4"/>
</dbReference>
<organism evidence="6 7">
    <name type="scientific">Catenuloplanes niger</name>
    <dbReference type="NCBI Taxonomy" id="587534"/>
    <lineage>
        <taxon>Bacteria</taxon>
        <taxon>Bacillati</taxon>
        <taxon>Actinomycetota</taxon>
        <taxon>Actinomycetes</taxon>
        <taxon>Micromonosporales</taxon>
        <taxon>Micromonosporaceae</taxon>
        <taxon>Catenuloplanes</taxon>
    </lineage>
</organism>
<evidence type="ECO:0000313" key="7">
    <source>
        <dbReference type="Proteomes" id="UP001183629"/>
    </source>
</evidence>
<evidence type="ECO:0000259" key="5">
    <source>
        <dbReference type="PROSITE" id="PS50853"/>
    </source>
</evidence>
<keyword evidence="2" id="KW-0624">Polysaccharide degradation</keyword>
<dbReference type="Proteomes" id="UP001183629">
    <property type="component" value="Unassembled WGS sequence"/>
</dbReference>
<feature type="compositionally biased region" description="Pro residues" evidence="3">
    <location>
        <begin position="410"/>
        <end position="420"/>
    </location>
</feature>
<dbReference type="GO" id="GO:0000272">
    <property type="term" value="P:polysaccharide catabolic process"/>
    <property type="evidence" value="ECO:0007669"/>
    <property type="project" value="UniProtKB-KW"/>
</dbReference>
<evidence type="ECO:0000256" key="3">
    <source>
        <dbReference type="SAM" id="MobiDB-lite"/>
    </source>
</evidence>
<dbReference type="PROSITE" id="PS50853">
    <property type="entry name" value="FN3"/>
    <property type="match status" value="3"/>
</dbReference>
<dbReference type="SUPFAM" id="SSF49265">
    <property type="entry name" value="Fibronectin type III"/>
    <property type="match status" value="2"/>
</dbReference>
<keyword evidence="7" id="KW-1185">Reference proteome</keyword>
<gene>
    <name evidence="6" type="ORF">J2S44_001446</name>
</gene>
<reference evidence="6 7" key="1">
    <citation type="submission" date="2023-07" db="EMBL/GenBank/DDBJ databases">
        <title>Sequencing the genomes of 1000 actinobacteria strains.</title>
        <authorList>
            <person name="Klenk H.-P."/>
        </authorList>
    </citation>
    <scope>NUCLEOTIDE SEQUENCE [LARGE SCALE GENOMIC DNA]</scope>
    <source>
        <strain evidence="6 7">DSM 44711</strain>
    </source>
</reference>
<keyword evidence="2" id="KW-0119">Carbohydrate metabolism</keyword>
<dbReference type="EMBL" id="JAVDYC010000001">
    <property type="protein sequence ID" value="MDR7321196.1"/>
    <property type="molecule type" value="Genomic_DNA"/>
</dbReference>
<feature type="region of interest" description="Disordered" evidence="3">
    <location>
        <begin position="1"/>
        <end position="23"/>
    </location>
</feature>
<proteinExistence type="predicted"/>
<protein>
    <recommendedName>
        <fullName evidence="5">Fibronectin type-III domain-containing protein</fullName>
    </recommendedName>
</protein>
<dbReference type="InterPro" id="IPR003961">
    <property type="entry name" value="FN3_dom"/>
</dbReference>
<evidence type="ECO:0000256" key="2">
    <source>
        <dbReference type="ARBA" id="ARBA00023326"/>
    </source>
</evidence>
<dbReference type="PANTHER" id="PTHR46957">
    <property type="entry name" value="CYTOKINE RECEPTOR"/>
    <property type="match status" value="1"/>
</dbReference>
<feature type="transmembrane region" description="Helical" evidence="4">
    <location>
        <begin position="27"/>
        <end position="50"/>
    </location>
</feature>
<keyword evidence="4" id="KW-0812">Transmembrane</keyword>
<name>A0AAE3ZKX0_9ACTN</name>
<dbReference type="Pfam" id="PF00041">
    <property type="entry name" value="fn3"/>
    <property type="match status" value="2"/>
</dbReference>
<dbReference type="CDD" id="cd00063">
    <property type="entry name" value="FN3"/>
    <property type="match status" value="3"/>
</dbReference>
<dbReference type="RefSeq" id="WP_374727808.1">
    <property type="nucleotide sequence ID" value="NZ_JAVDYC010000001.1"/>
</dbReference>
<dbReference type="PANTHER" id="PTHR46957:SF3">
    <property type="entry name" value="CYTOKINE RECEPTOR"/>
    <property type="match status" value="1"/>
</dbReference>
<accession>A0AAE3ZKX0</accession>
<feature type="domain" description="Fibronectin type-III" evidence="5">
    <location>
        <begin position="425"/>
        <end position="514"/>
    </location>
</feature>
<dbReference type="Gene3D" id="2.60.40.10">
    <property type="entry name" value="Immunoglobulins"/>
    <property type="match status" value="4"/>
</dbReference>
<dbReference type="SUPFAM" id="SSF63829">
    <property type="entry name" value="Calcium-dependent phosphotriesterase"/>
    <property type="match status" value="1"/>
</dbReference>
<feature type="region of interest" description="Disordered" evidence="3">
    <location>
        <begin position="199"/>
        <end position="229"/>
    </location>
</feature>
<dbReference type="GO" id="GO:0016020">
    <property type="term" value="C:membrane"/>
    <property type="evidence" value="ECO:0007669"/>
    <property type="project" value="UniProtKB-SubCell"/>
</dbReference>
<keyword evidence="1" id="KW-0326">Glycosidase</keyword>
<dbReference type="InterPro" id="IPR013783">
    <property type="entry name" value="Ig-like_fold"/>
</dbReference>
<evidence type="ECO:0000256" key="4">
    <source>
        <dbReference type="SAM" id="Phobius"/>
    </source>
</evidence>
<dbReference type="InterPro" id="IPR036116">
    <property type="entry name" value="FN3_sf"/>
</dbReference>
<dbReference type="AlphaFoldDB" id="A0AAE3ZKX0"/>
<feature type="domain" description="Fibronectin type-III" evidence="5">
    <location>
        <begin position="613"/>
        <end position="701"/>
    </location>
</feature>
<feature type="region of interest" description="Disordered" evidence="3">
    <location>
        <begin position="399"/>
        <end position="436"/>
    </location>
</feature>
<keyword evidence="1" id="KW-0378">Hydrolase</keyword>
<evidence type="ECO:0000313" key="6">
    <source>
        <dbReference type="EMBL" id="MDR7321196.1"/>
    </source>
</evidence>
<evidence type="ECO:0000256" key="1">
    <source>
        <dbReference type="ARBA" id="ARBA00023295"/>
    </source>
</evidence>